<dbReference type="EMBL" id="BSXW01000754">
    <property type="protein sequence ID" value="GMF29068.1"/>
    <property type="molecule type" value="Genomic_DNA"/>
</dbReference>
<proteinExistence type="predicted"/>
<gene>
    <name evidence="3" type="ORF">Plil01_001230200</name>
</gene>
<feature type="coiled-coil region" evidence="1">
    <location>
        <begin position="57"/>
        <end position="84"/>
    </location>
</feature>
<feature type="region of interest" description="Disordered" evidence="2">
    <location>
        <begin position="23"/>
        <end position="45"/>
    </location>
</feature>
<keyword evidence="1" id="KW-0175">Coiled coil</keyword>
<evidence type="ECO:0000313" key="3">
    <source>
        <dbReference type="EMBL" id="GMF29068.1"/>
    </source>
</evidence>
<dbReference type="OrthoDB" id="103359at2759"/>
<dbReference type="AlphaFoldDB" id="A0A9W6UBV6"/>
<comment type="caution">
    <text evidence="3">The sequence shown here is derived from an EMBL/GenBank/DDBJ whole genome shotgun (WGS) entry which is preliminary data.</text>
</comment>
<name>A0A9W6UBV6_9STRA</name>
<accession>A0A9W6UBV6</accession>
<reference evidence="3" key="1">
    <citation type="submission" date="2023-04" db="EMBL/GenBank/DDBJ databases">
        <title>Phytophthora lilii NBRC 32176.</title>
        <authorList>
            <person name="Ichikawa N."/>
            <person name="Sato H."/>
            <person name="Tonouchi N."/>
        </authorList>
    </citation>
    <scope>NUCLEOTIDE SEQUENCE</scope>
    <source>
        <strain evidence="3">NBRC 32176</strain>
    </source>
</reference>
<keyword evidence="4" id="KW-1185">Reference proteome</keyword>
<evidence type="ECO:0000256" key="2">
    <source>
        <dbReference type="SAM" id="MobiDB-lite"/>
    </source>
</evidence>
<dbReference type="Proteomes" id="UP001165083">
    <property type="component" value="Unassembled WGS sequence"/>
</dbReference>
<organism evidence="3 4">
    <name type="scientific">Phytophthora lilii</name>
    <dbReference type="NCBI Taxonomy" id="2077276"/>
    <lineage>
        <taxon>Eukaryota</taxon>
        <taxon>Sar</taxon>
        <taxon>Stramenopiles</taxon>
        <taxon>Oomycota</taxon>
        <taxon>Peronosporomycetes</taxon>
        <taxon>Peronosporales</taxon>
        <taxon>Peronosporaceae</taxon>
        <taxon>Phytophthora</taxon>
    </lineage>
</organism>
<protein>
    <submittedName>
        <fullName evidence="3">Unnamed protein product</fullName>
    </submittedName>
</protein>
<evidence type="ECO:0000313" key="4">
    <source>
        <dbReference type="Proteomes" id="UP001165083"/>
    </source>
</evidence>
<evidence type="ECO:0000256" key="1">
    <source>
        <dbReference type="SAM" id="Coils"/>
    </source>
</evidence>
<sequence length="582" mass="65955">MAARDQPPAPDSAQVPELAWKFQKAKKPQRLKRDGTPYKARRGWGPYRSVPNERAVAFNLQLDVQNLQQEIRNLSALRDILQTKTLLQRHSPEGSLCQVVNKYYQVFRKGVVDDRFNAQRAFMHSVMDEHVDLSHGFRGPDVMMEQMARYSTFLRFICMAGKVGSITVADDSVMVRYQGTLQFQILRSTIALVFPHILGDEWLVSQLVGKEVVAPGHAIFHFNAEGKCCRYDVDMDFVAAFMSIVRDPNVVDTLLGRALIMDNAIIAVAKDNSRQDERYENDRGNYNAVEYVDESEEEKPRTVYQDGSSLVSDPWRLERETTQRAPTPPEAFNQHIPAQPAITKQTRYSASSAPIKFCEKIVREIVEDYFFAFVNGYKEDAVLPSEVSQHEFLLQRFASQMHAGVTTTINCVRERWRALSECFEILSFKQKGVTQTVCDRDCNTCLVESSAAYNLRITFYTIQSVFPHLVSNMPLLDLLVDKAIVVPSQICFSVDKNTGRISRVNEQMEFAAAIAELLPDPSDLSFVVSQALLTRDGVDCGKDVSSSSQYFRGLAQSQTSRLQHRDVVQSDLRTMKIADILN</sequence>